<dbReference type="RefSeq" id="WP_215885949.1">
    <property type="nucleotide sequence ID" value="NZ_CP134225.1"/>
</dbReference>
<feature type="domain" description="RNase H type-1" evidence="2">
    <location>
        <begin position="1"/>
        <end position="89"/>
    </location>
</feature>
<reference evidence="3" key="1">
    <citation type="journal article" date="2021" name="ISME J.">
        <title>Genomic evolution of the class Acidithiobacillia: deep-branching Proteobacteria living in extreme acidic conditions.</title>
        <authorList>
            <person name="Moya-Beltran A."/>
            <person name="Beard S."/>
            <person name="Rojas-Villalobos C."/>
            <person name="Issotta F."/>
            <person name="Gallardo Y."/>
            <person name="Ulloa R."/>
            <person name="Giaveno A."/>
            <person name="Degli Esposti M."/>
            <person name="Johnson D.B."/>
            <person name="Quatrini R."/>
        </authorList>
    </citation>
    <scope>NUCLEOTIDE SEQUENCE</scope>
    <source>
        <strain evidence="3">DSM 583</strain>
    </source>
</reference>
<gene>
    <name evidence="3" type="ORF">HF568_11885</name>
</gene>
<dbReference type="Pfam" id="PF00075">
    <property type="entry name" value="RNase_H"/>
    <property type="match status" value="1"/>
</dbReference>
<dbReference type="PROSITE" id="PS50879">
    <property type="entry name" value="RNASE_H_1"/>
    <property type="match status" value="1"/>
</dbReference>
<organism evidence="3 4">
    <name type="scientific">Acidithiobacillus ferridurans</name>
    <dbReference type="NCBI Taxonomy" id="1232575"/>
    <lineage>
        <taxon>Bacteria</taxon>
        <taxon>Pseudomonadati</taxon>
        <taxon>Pseudomonadota</taxon>
        <taxon>Acidithiobacillia</taxon>
        <taxon>Acidithiobacillales</taxon>
        <taxon>Acidithiobacillaceae</taxon>
        <taxon>Acidithiobacillus</taxon>
    </lineage>
</organism>
<protein>
    <recommendedName>
        <fullName evidence="2">RNase H type-1 domain-containing protein</fullName>
    </recommendedName>
</protein>
<dbReference type="GO" id="GO:0004523">
    <property type="term" value="F:RNA-DNA hybrid ribonuclease activity"/>
    <property type="evidence" value="ECO:0007669"/>
    <property type="project" value="InterPro"/>
</dbReference>
<dbReference type="SUPFAM" id="SSF53098">
    <property type="entry name" value="Ribonuclease H-like"/>
    <property type="match status" value="1"/>
</dbReference>
<accession>A0A8X8GAW4</accession>
<dbReference type="EMBL" id="JABBHS010000357">
    <property type="protein sequence ID" value="MBU2723885.1"/>
    <property type="molecule type" value="Genomic_DNA"/>
</dbReference>
<dbReference type="GO" id="GO:0003676">
    <property type="term" value="F:nucleic acid binding"/>
    <property type="evidence" value="ECO:0007669"/>
    <property type="project" value="InterPro"/>
</dbReference>
<dbReference type="InterPro" id="IPR012337">
    <property type="entry name" value="RNaseH-like_sf"/>
</dbReference>
<dbReference type="InterPro" id="IPR036397">
    <property type="entry name" value="RNaseH_sf"/>
</dbReference>
<comment type="caution">
    <text evidence="3">The sequence shown here is derived from an EMBL/GenBank/DDBJ whole genome shotgun (WGS) entry which is preliminary data.</text>
</comment>
<evidence type="ECO:0000313" key="4">
    <source>
        <dbReference type="Proteomes" id="UP000887300"/>
    </source>
</evidence>
<dbReference type="Proteomes" id="UP000887300">
    <property type="component" value="Unassembled WGS sequence"/>
</dbReference>
<evidence type="ECO:0000259" key="2">
    <source>
        <dbReference type="PROSITE" id="PS50879"/>
    </source>
</evidence>
<feature type="region of interest" description="Disordered" evidence="1">
    <location>
        <begin position="69"/>
        <end position="96"/>
    </location>
</feature>
<proteinExistence type="predicted"/>
<dbReference type="AlphaFoldDB" id="A0A8X8GAW4"/>
<sequence>MSIWKIWCDGACAPTNPGPCAWGSVIESPTGERREQFGFIHPMGTNNKELWQALHREYQAREVTLEWVRGHNGHPENERADRLANQGLRSTETRSQ</sequence>
<evidence type="ECO:0000313" key="3">
    <source>
        <dbReference type="EMBL" id="MBU2723885.1"/>
    </source>
</evidence>
<dbReference type="InterPro" id="IPR002156">
    <property type="entry name" value="RNaseH_domain"/>
</dbReference>
<evidence type="ECO:0000256" key="1">
    <source>
        <dbReference type="SAM" id="MobiDB-lite"/>
    </source>
</evidence>
<dbReference type="Gene3D" id="3.30.420.10">
    <property type="entry name" value="Ribonuclease H-like superfamily/Ribonuclease H"/>
    <property type="match status" value="2"/>
</dbReference>
<feature type="compositionally biased region" description="Basic and acidic residues" evidence="1">
    <location>
        <begin position="73"/>
        <end position="82"/>
    </location>
</feature>
<name>A0A8X8GAW4_ACIFI</name>